<dbReference type="RefSeq" id="WP_073259393.1">
    <property type="nucleotide sequence ID" value="NZ_FRCS01000006.1"/>
</dbReference>
<name>A0A1M7R1S8_9ACTN</name>
<accession>A0A1M7R1S8</accession>
<dbReference type="Proteomes" id="UP000184440">
    <property type="component" value="Unassembled WGS sequence"/>
</dbReference>
<dbReference type="EMBL" id="FRCS01000006">
    <property type="protein sequence ID" value="SHN38699.1"/>
    <property type="molecule type" value="Genomic_DNA"/>
</dbReference>
<proteinExistence type="predicted"/>
<organism evidence="1 2">
    <name type="scientific">Cryptosporangium aurantiacum</name>
    <dbReference type="NCBI Taxonomy" id="134849"/>
    <lineage>
        <taxon>Bacteria</taxon>
        <taxon>Bacillati</taxon>
        <taxon>Actinomycetota</taxon>
        <taxon>Actinomycetes</taxon>
        <taxon>Cryptosporangiales</taxon>
        <taxon>Cryptosporangiaceae</taxon>
        <taxon>Cryptosporangium</taxon>
    </lineage>
</organism>
<keyword evidence="2" id="KW-1185">Reference proteome</keyword>
<evidence type="ECO:0000313" key="2">
    <source>
        <dbReference type="Proteomes" id="UP000184440"/>
    </source>
</evidence>
<protein>
    <submittedName>
        <fullName evidence="1">Uncharacterized protein</fullName>
    </submittedName>
</protein>
<gene>
    <name evidence="1" type="ORF">SAMN05443668_106121</name>
</gene>
<evidence type="ECO:0000313" key="1">
    <source>
        <dbReference type="EMBL" id="SHN38699.1"/>
    </source>
</evidence>
<dbReference type="AlphaFoldDB" id="A0A1M7R1S8"/>
<reference evidence="1 2" key="1">
    <citation type="submission" date="2016-11" db="EMBL/GenBank/DDBJ databases">
        <authorList>
            <person name="Jaros S."/>
            <person name="Januszkiewicz K."/>
            <person name="Wedrychowicz H."/>
        </authorList>
    </citation>
    <scope>NUCLEOTIDE SEQUENCE [LARGE SCALE GENOMIC DNA]</scope>
    <source>
        <strain evidence="1 2">DSM 46144</strain>
    </source>
</reference>
<dbReference type="OrthoDB" id="3332775at2"/>
<sequence length="368" mass="41097">MADLVARFGKLADEYESRKSAATALVERWDWYTWPGLDLRPLFFERDLLKPGRRMETRPPMDQNVMRIGFDAAGRMTVTEGYSGFLSGRLHYETFVRYDGEAVESAHFDPMGPVYLHEYRFDGTLMRSAHTVARGGSGRETYAYSSGRISRVEIEHDRRPRSVLTAEHDDRGLVSLVEVVGQFSTMRYERPPAGFDLDAECQAVADSLVERIPAVAARLAVDGPVDCVALSYYRAAPLSFEIAAATADERAELRSVDPELAWSPAEFDANADIDLDEVGSLRLVRQELALLDAEDVDAAAGAQVGRRLLCAVAARLNLLDWSRTLTVTDDFVVYAVDLELVDLEANLADCLAPDRLARLRERGWWPNS</sequence>